<gene>
    <name evidence="3" type="ORF">LXM26_09910</name>
</gene>
<dbReference type="Pfam" id="PF08357">
    <property type="entry name" value="SEFIR"/>
    <property type="match status" value="1"/>
</dbReference>
<dbReference type="PANTHER" id="PTHR34257:SF2">
    <property type="entry name" value="E3 UBIQUITIN LIGASE TRAF3IP2"/>
    <property type="match status" value="1"/>
</dbReference>
<dbReference type="AlphaFoldDB" id="A0A9X1PJ41"/>
<evidence type="ECO:0000313" key="4">
    <source>
        <dbReference type="Proteomes" id="UP001139000"/>
    </source>
</evidence>
<dbReference type="Proteomes" id="UP001139000">
    <property type="component" value="Unassembled WGS sequence"/>
</dbReference>
<evidence type="ECO:0000313" key="3">
    <source>
        <dbReference type="EMBL" id="MCF0061808.1"/>
    </source>
</evidence>
<comment type="caution">
    <text evidence="3">The sequence shown here is derived from an EMBL/GenBank/DDBJ whole genome shotgun (WGS) entry which is preliminary data.</text>
</comment>
<evidence type="ECO:0000259" key="2">
    <source>
        <dbReference type="PROSITE" id="PS51534"/>
    </source>
</evidence>
<keyword evidence="4" id="KW-1185">Reference proteome</keyword>
<dbReference type="SUPFAM" id="SSF52200">
    <property type="entry name" value="Toll/Interleukin receptor TIR domain"/>
    <property type="match status" value="1"/>
</dbReference>
<organism evidence="3 4">
    <name type="scientific">Dyadobacter chenwenxiniae</name>
    <dbReference type="NCBI Taxonomy" id="2906456"/>
    <lineage>
        <taxon>Bacteria</taxon>
        <taxon>Pseudomonadati</taxon>
        <taxon>Bacteroidota</taxon>
        <taxon>Cytophagia</taxon>
        <taxon>Cytophagales</taxon>
        <taxon>Spirosomataceae</taxon>
        <taxon>Dyadobacter</taxon>
    </lineage>
</organism>
<dbReference type="InterPro" id="IPR053047">
    <property type="entry name" value="E3_ubiq_ligase_TRAF3IP2"/>
</dbReference>
<name>A0A9X1PJ41_9BACT</name>
<accession>A0A9X1PJ41</accession>
<feature type="domain" description="SEFIR" evidence="2">
    <location>
        <begin position="240"/>
        <end position="372"/>
    </location>
</feature>
<dbReference type="InterPro" id="IPR013568">
    <property type="entry name" value="SEFIR_dom"/>
</dbReference>
<dbReference type="InterPro" id="IPR035897">
    <property type="entry name" value="Toll_tir_struct_dom_sf"/>
</dbReference>
<dbReference type="EMBL" id="JAJTTC010000001">
    <property type="protein sequence ID" value="MCF0061808.1"/>
    <property type="molecule type" value="Genomic_DNA"/>
</dbReference>
<dbReference type="GO" id="GO:0006959">
    <property type="term" value="P:humoral immune response"/>
    <property type="evidence" value="ECO:0007669"/>
    <property type="project" value="TreeGrafter"/>
</dbReference>
<dbReference type="RefSeq" id="WP_234655068.1">
    <property type="nucleotide sequence ID" value="NZ_CP094997.1"/>
</dbReference>
<protein>
    <submittedName>
        <fullName evidence="3">TIR domain-containing protein</fullName>
    </submittedName>
</protein>
<dbReference type="PANTHER" id="PTHR34257">
    <property type="entry name" value="ADAPTER PROTEIN CIKS"/>
    <property type="match status" value="1"/>
</dbReference>
<feature type="region of interest" description="Disordered" evidence="1">
    <location>
        <begin position="207"/>
        <end position="232"/>
    </location>
</feature>
<dbReference type="Gene3D" id="3.40.50.10140">
    <property type="entry name" value="Toll/interleukin-1 receptor homology (TIR) domain"/>
    <property type="match status" value="1"/>
</dbReference>
<reference evidence="3" key="1">
    <citation type="submission" date="2021-12" db="EMBL/GenBank/DDBJ databases">
        <title>Novel species in genus Dyadobacter.</title>
        <authorList>
            <person name="Ma C."/>
        </authorList>
    </citation>
    <scope>NUCLEOTIDE SEQUENCE</scope>
    <source>
        <strain evidence="3">LJ419</strain>
    </source>
</reference>
<dbReference type="PROSITE" id="PS51534">
    <property type="entry name" value="SEFIR"/>
    <property type="match status" value="1"/>
</dbReference>
<sequence>MIPPEIQRLFDFINYLDRNKTEFLGYIPICNELIELDHQRSVLSPEKNYMEKLLYDDIQNQIEIKMLPITDNIYKPVTNRLRELGIWSGDYTYSSIWNNSISSIYRFHKEFKGDDVDQVLEYKRKYIAFRSDTNTNFLCLGLILNGLDDILKELFNFFTDTDFDEFEDFAAKRIYANTTREALDLAVENVGKNIIFSLASDATVSGSSETQRRSNTNSLANEKTANNSDSTKNLNAMKEKKDVFVTYAWDNQEHKNFVYEFVNHLRSNGFDAEMDTYKSQQEASADFMKMMHQAMTDYKKVIVVLSEKYKEKAESFEGGVGTEYGLIIKDIRENVNKYILVSADGHGNDVTPMEFRYREIIDISRPYKPEMMNRLYGKLSDQATIEFHPVGLEKPELTVVRPSLIQNDKILINDISLRSGGAQLFEGQYRTIEYGVRASIKNQSNNSLQDIVIEIEMPSWLCNGHGIGSIDYRNDDNYREEKGRSVFTFQMPKVAINQTVSSKWVNIEVWNNIIDEVYSQNLVVRVFTDTTTTEREFPIKDFLIDSNGKALTLKSFRTKNDQYRQE</sequence>
<proteinExistence type="predicted"/>
<evidence type="ECO:0000256" key="1">
    <source>
        <dbReference type="SAM" id="MobiDB-lite"/>
    </source>
</evidence>